<dbReference type="EMBL" id="KT151955">
    <property type="protein sequence ID" value="ALA07224.1"/>
    <property type="molecule type" value="Genomic_DNA"/>
</dbReference>
<accession>A0A0K2CNT4</accession>
<protein>
    <submittedName>
        <fullName evidence="1">Uncharacterized protein</fullName>
    </submittedName>
</protein>
<dbReference type="GeneID" id="26626043"/>
<keyword evidence="2" id="KW-1185">Reference proteome</keyword>
<dbReference type="Proteomes" id="UP000208104">
    <property type="component" value="Segment"/>
</dbReference>
<organism evidence="1 2">
    <name type="scientific">Brevibacillus phage Jenst</name>
    <dbReference type="NCBI Taxonomy" id="1691954"/>
    <lineage>
        <taxon>Viruses</taxon>
        <taxon>Duplodnaviria</taxon>
        <taxon>Heunggongvirae</taxon>
        <taxon>Uroviricota</taxon>
        <taxon>Caudoviricetes</taxon>
        <taxon>Jenstvirus</taxon>
        <taxon>Jenstvirus jenst</taxon>
    </lineage>
</organism>
<gene>
    <name evidence="1" type="ORF">JENST_95</name>
</gene>
<proteinExistence type="predicted"/>
<evidence type="ECO:0000313" key="1">
    <source>
        <dbReference type="EMBL" id="ALA07224.1"/>
    </source>
</evidence>
<dbReference type="KEGG" id="vg:26626043"/>
<evidence type="ECO:0000313" key="2">
    <source>
        <dbReference type="Proteomes" id="UP000208104"/>
    </source>
</evidence>
<dbReference type="RefSeq" id="YP_009199156.1">
    <property type="nucleotide sequence ID" value="NC_028805.1"/>
</dbReference>
<sequence>MRDIIMKSPLYEVIGIKKKTRARFFEDVEVGDKVQFSMTMRHAGRASGGGVYASDVKAMNLTKGTYAIKSQSEAANIIERTFELKVVGEE</sequence>
<reference evidence="1 2" key="1">
    <citation type="journal article" date="2015" name="Genome Announc.">
        <title>Genome Sequences of Five Additional Brevibacillus laterosporus Bacteriophages.</title>
        <authorList>
            <person name="Merrill B.D."/>
            <person name="Berg J.A."/>
            <person name="Graves K.A."/>
            <person name="Ward A.T."/>
            <person name="Hilton J.A."/>
            <person name="Wake B.N."/>
            <person name="Grose J.H."/>
            <person name="Breakwell D.P."/>
            <person name="Burnett S.H."/>
        </authorList>
    </citation>
    <scope>NUCLEOTIDE SEQUENCE [LARGE SCALE GENOMIC DNA]</scope>
</reference>
<name>A0A0K2CNT4_9CAUD</name>
<dbReference type="OrthoDB" id="20610at10239"/>